<keyword evidence="4" id="KW-1185">Reference proteome</keyword>
<dbReference type="InterPro" id="IPR042277">
    <property type="entry name" value="IST1-like"/>
</dbReference>
<dbReference type="FunFam" id="1.20.1260.60:FF:000002">
    <property type="entry name" value="Vacuolar protein sorting-associated protein IST1"/>
    <property type="match status" value="1"/>
</dbReference>
<feature type="coiled-coil region" evidence="2">
    <location>
        <begin position="9"/>
        <end position="43"/>
    </location>
</feature>
<dbReference type="GO" id="GO:0015031">
    <property type="term" value="P:protein transport"/>
    <property type="evidence" value="ECO:0007669"/>
    <property type="project" value="InterPro"/>
</dbReference>
<reference evidence="4" key="1">
    <citation type="submission" date="2019-03" db="EMBL/GenBank/DDBJ databases">
        <title>Snf2 controls pulcherriminic acid biosynthesis and connects pigmentation and antifungal activity of the yeast Metschnikowia pulcherrima.</title>
        <authorList>
            <person name="Gore-Lloyd D."/>
            <person name="Sumann I."/>
            <person name="Brachmann A.O."/>
            <person name="Schneeberger K."/>
            <person name="Ortiz-Merino R.A."/>
            <person name="Moreno-Beltran M."/>
            <person name="Schlaefli M."/>
            <person name="Kirner P."/>
            <person name="Santos Kron A."/>
            <person name="Wolfe K.H."/>
            <person name="Piel J."/>
            <person name="Ahrens C.H."/>
            <person name="Henk D."/>
            <person name="Freimoser F.M."/>
        </authorList>
    </citation>
    <scope>NUCLEOTIDE SEQUENCE [LARGE SCALE GENOMIC DNA]</scope>
    <source>
        <strain evidence="4">APC 1.2</strain>
    </source>
</reference>
<dbReference type="Pfam" id="PF03398">
    <property type="entry name" value="Ist1"/>
    <property type="match status" value="1"/>
</dbReference>
<dbReference type="PANTHER" id="PTHR12161:SF5">
    <property type="entry name" value="IST1 HOMOLOG"/>
    <property type="match status" value="1"/>
</dbReference>
<comment type="similarity">
    <text evidence="1">Belongs to the IST1 family.</text>
</comment>
<evidence type="ECO:0000256" key="1">
    <source>
        <dbReference type="ARBA" id="ARBA00005536"/>
    </source>
</evidence>
<name>A0A4P6XLZ7_9ASCO</name>
<evidence type="ECO:0000313" key="3">
    <source>
        <dbReference type="EMBL" id="QBM87839.1"/>
    </source>
</evidence>
<dbReference type="AlphaFoldDB" id="A0A4P6XLZ7"/>
<gene>
    <name evidence="3" type="primary">MPUL0B10520</name>
    <name evidence="3" type="ORF">METSCH_B10520</name>
</gene>
<evidence type="ECO:0000256" key="2">
    <source>
        <dbReference type="SAM" id="Coils"/>
    </source>
</evidence>
<evidence type="ECO:0000313" key="4">
    <source>
        <dbReference type="Proteomes" id="UP000292447"/>
    </source>
</evidence>
<dbReference type="Proteomes" id="UP000292447">
    <property type="component" value="Chromosome II"/>
</dbReference>
<dbReference type="Gene3D" id="1.20.1260.60">
    <property type="entry name" value="Vacuolar protein sorting-associated protein Ist1"/>
    <property type="match status" value="1"/>
</dbReference>
<organism evidence="3 4">
    <name type="scientific">Metschnikowia aff. pulcherrima</name>
    <dbReference type="NCBI Taxonomy" id="2163413"/>
    <lineage>
        <taxon>Eukaryota</taxon>
        <taxon>Fungi</taxon>
        <taxon>Dikarya</taxon>
        <taxon>Ascomycota</taxon>
        <taxon>Saccharomycotina</taxon>
        <taxon>Pichiomycetes</taxon>
        <taxon>Metschnikowiaceae</taxon>
        <taxon>Metschnikowia</taxon>
    </lineage>
</organism>
<sequence>MPPTPPLNAQRLRTTLKMAISKLKFLQDKKSALTKQLRRQLADLLSAGKETSAKIRVENIIRDDIYIELLEYCELFCELLLARHQIVLDILRGEVDGGLQDAVLLIIYCCNFTEIKELVSLGEMLRIRYGPEFTRRVLENEGGDFVPPKIVSRCDIEPPLESLVNLYLSEIAKTYEVPFSGMVLDLEDEDGNDDIGDNDLHGGGIPELAEKLISGETKPAAVAEEIGSGSLASLKPVSKAKAEQSEFDKLKERFAALKK</sequence>
<dbReference type="PANTHER" id="PTHR12161">
    <property type="entry name" value="IST1 FAMILY MEMBER"/>
    <property type="match status" value="1"/>
</dbReference>
<keyword evidence="2" id="KW-0175">Coiled coil</keyword>
<dbReference type="STRING" id="2163413.A0A4P6XLZ7"/>
<dbReference type="EMBL" id="CP034457">
    <property type="protein sequence ID" value="QBM87839.1"/>
    <property type="molecule type" value="Genomic_DNA"/>
</dbReference>
<protein>
    <submittedName>
        <fullName evidence="3">Vacuolar protein sorting-associated protein IST1</fullName>
    </submittedName>
</protein>
<dbReference type="InterPro" id="IPR005061">
    <property type="entry name" value="Ist1"/>
</dbReference>
<proteinExistence type="inferred from homology"/>
<accession>A0A4P6XLZ7</accession>